<accession>A0A3B1A0G5</accession>
<dbReference type="SUPFAM" id="SSF51621">
    <property type="entry name" value="Phosphoenolpyruvate/pyruvate domain"/>
    <property type="match status" value="1"/>
</dbReference>
<evidence type="ECO:0000256" key="14">
    <source>
        <dbReference type="ARBA" id="ARBA00022777"/>
    </source>
</evidence>
<comment type="similarity">
    <text evidence="5">Belongs to the PEP-utilizing enzyme family.</text>
</comment>
<keyword evidence="14" id="KW-0418">Kinase</keyword>
<dbReference type="Pfam" id="PF02896">
    <property type="entry name" value="PEP-utilizers_C"/>
    <property type="match status" value="1"/>
</dbReference>
<evidence type="ECO:0000256" key="10">
    <source>
        <dbReference type="ARBA" id="ARBA00022597"/>
    </source>
</evidence>
<name>A0A3B1A0G5_9ZZZZ</name>
<dbReference type="PANTHER" id="PTHR46244:SF3">
    <property type="entry name" value="PHOSPHOENOLPYRUVATE-PROTEIN PHOSPHOTRANSFERASE"/>
    <property type="match status" value="1"/>
</dbReference>
<dbReference type="InterPro" id="IPR015813">
    <property type="entry name" value="Pyrv/PenolPyrv_kinase-like_dom"/>
</dbReference>
<evidence type="ECO:0000256" key="16">
    <source>
        <dbReference type="ARBA" id="ARBA00033235"/>
    </source>
</evidence>
<keyword evidence="10" id="KW-0762">Sugar transport</keyword>
<comment type="catalytic activity">
    <reaction evidence="1">
        <text>L-histidyl-[protein] + phosphoenolpyruvate = N(pros)-phospho-L-histidyl-[protein] + pyruvate</text>
        <dbReference type="Rhea" id="RHEA:23880"/>
        <dbReference type="Rhea" id="RHEA-COMP:9745"/>
        <dbReference type="Rhea" id="RHEA-COMP:9746"/>
        <dbReference type="ChEBI" id="CHEBI:15361"/>
        <dbReference type="ChEBI" id="CHEBI:29979"/>
        <dbReference type="ChEBI" id="CHEBI:58702"/>
        <dbReference type="ChEBI" id="CHEBI:64837"/>
        <dbReference type="EC" id="2.7.3.9"/>
    </reaction>
</comment>
<comment type="cofactor">
    <cofactor evidence="2">
        <name>Mg(2+)</name>
        <dbReference type="ChEBI" id="CHEBI:18420"/>
    </cofactor>
</comment>
<evidence type="ECO:0000256" key="4">
    <source>
        <dbReference type="ARBA" id="ARBA00004496"/>
    </source>
</evidence>
<dbReference type="PIRSF" id="PIRSF000732">
    <property type="entry name" value="PTS_enzyme_I"/>
    <property type="match status" value="1"/>
</dbReference>
<keyword evidence="12" id="KW-0598">Phosphotransferase system</keyword>
<dbReference type="SUPFAM" id="SSF47831">
    <property type="entry name" value="Enzyme I of the PEP:sugar phosphotransferase system HPr-binding (sub)domain"/>
    <property type="match status" value="1"/>
</dbReference>
<dbReference type="InterPro" id="IPR040442">
    <property type="entry name" value="Pyrv_kinase-like_dom_sf"/>
</dbReference>
<keyword evidence="15" id="KW-0460">Magnesium</keyword>
<dbReference type="InterPro" id="IPR000121">
    <property type="entry name" value="PEP_util_C"/>
</dbReference>
<reference evidence="20" key="1">
    <citation type="submission" date="2018-06" db="EMBL/GenBank/DDBJ databases">
        <authorList>
            <person name="Zhirakovskaya E."/>
        </authorList>
    </citation>
    <scope>NUCLEOTIDE SEQUENCE</scope>
</reference>
<evidence type="ECO:0000256" key="6">
    <source>
        <dbReference type="ARBA" id="ARBA00012232"/>
    </source>
</evidence>
<feature type="domain" description="Phosphotransferase system enzyme I N-terminal" evidence="19">
    <location>
        <begin position="6"/>
        <end position="129"/>
    </location>
</feature>
<dbReference type="GO" id="GO:0005737">
    <property type="term" value="C:cytoplasm"/>
    <property type="evidence" value="ECO:0007669"/>
    <property type="project" value="UniProtKB-SubCell"/>
</dbReference>
<keyword evidence="8" id="KW-0813">Transport</keyword>
<dbReference type="EC" id="2.7.3.9" evidence="6"/>
<keyword evidence="20" id="KW-0670">Pyruvate</keyword>
<keyword evidence="9" id="KW-0963">Cytoplasm</keyword>
<evidence type="ECO:0000256" key="5">
    <source>
        <dbReference type="ARBA" id="ARBA00007837"/>
    </source>
</evidence>
<dbReference type="NCBIfam" id="TIGR01417">
    <property type="entry name" value="PTS_I_fam"/>
    <property type="match status" value="1"/>
</dbReference>
<evidence type="ECO:0000256" key="12">
    <source>
        <dbReference type="ARBA" id="ARBA00022683"/>
    </source>
</evidence>
<dbReference type="InterPro" id="IPR036618">
    <property type="entry name" value="PtsI_HPr-bd_sf"/>
</dbReference>
<dbReference type="Gene3D" id="1.10.274.10">
    <property type="entry name" value="PtsI, HPr-binding domain"/>
    <property type="match status" value="1"/>
</dbReference>
<evidence type="ECO:0000259" key="18">
    <source>
        <dbReference type="Pfam" id="PF02896"/>
    </source>
</evidence>
<proteinExistence type="inferred from homology"/>
<sequence>MAMILNGTGVSNGIAIGEAVVLQNKKFDIVQLSIPQHEIEYEITRYRDAISLAKDNLQEIRQHISKSTPEDIAAFIDAHLLMLYDATLAITPIDIIKAQLCNAEWALKIQKDKLISAFMAMEDPYLRTRSEDIEHVSNSILALLLEGSESVTSLSNIPNNKNKILIADDLTPADTVRIQQQGFIGFIIEAGGPTSHTAILARSLKIPAIVGLSNVLQLIKNNEKIIIDGSTGILITIDCENLVSFYNKKILEYRQYLEKLLSNQNQASITRDGVKITLRSNIELPNDVKGVKESGSEGVGLYRTEFLFMNRTDNPSEDEQYETYIKIAKNIQGQLLTIRTLDLGADKQVDGVQKDLPSTTNPALGLRAVRLCLKEPQLFTPQLRAILRASADYKLRIMIPMLSNIHELDQVLNIINNVKNSLDAQKIRYDQNIKIGAMIEVPAAALSSEIFAQKLDFLSIGTNDLIQYTLAVDRIDESVNYLYDPLNPAVLQLIKMTIDAGKKYNIPVSMCGEMAGDYRYTCLLLGMGLNEFSMHPNTIPEIKYKIQKCNLKSIKNQISKLFDDNTVHQCHDILDKLDKIS</sequence>
<dbReference type="InterPro" id="IPR050499">
    <property type="entry name" value="PEP-utilizing_PTS_enzyme"/>
</dbReference>
<dbReference type="InterPro" id="IPR023151">
    <property type="entry name" value="PEP_util_CS"/>
</dbReference>
<keyword evidence="13" id="KW-0479">Metal-binding</keyword>
<dbReference type="InterPro" id="IPR024692">
    <property type="entry name" value="PTS_EI"/>
</dbReference>
<evidence type="ECO:0000256" key="7">
    <source>
        <dbReference type="ARBA" id="ARBA00016544"/>
    </source>
</evidence>
<dbReference type="AlphaFoldDB" id="A0A3B1A0G5"/>
<dbReference type="EMBL" id="UOFS01000039">
    <property type="protein sequence ID" value="VAW99355.1"/>
    <property type="molecule type" value="Genomic_DNA"/>
</dbReference>
<evidence type="ECO:0000256" key="11">
    <source>
        <dbReference type="ARBA" id="ARBA00022679"/>
    </source>
</evidence>
<evidence type="ECO:0000256" key="13">
    <source>
        <dbReference type="ARBA" id="ARBA00022723"/>
    </source>
</evidence>
<dbReference type="PRINTS" id="PR01736">
    <property type="entry name" value="PHPHTRNFRASE"/>
</dbReference>
<dbReference type="Gene3D" id="3.50.30.10">
    <property type="entry name" value="Phosphohistidine domain"/>
    <property type="match status" value="1"/>
</dbReference>
<dbReference type="PANTHER" id="PTHR46244">
    <property type="entry name" value="PHOSPHOENOLPYRUVATE-PROTEIN PHOSPHOTRANSFERASE"/>
    <property type="match status" value="1"/>
</dbReference>
<evidence type="ECO:0000256" key="2">
    <source>
        <dbReference type="ARBA" id="ARBA00001946"/>
    </source>
</evidence>
<dbReference type="PROSITE" id="PS00370">
    <property type="entry name" value="PEP_ENZYMES_PHOS_SITE"/>
    <property type="match status" value="1"/>
</dbReference>
<keyword evidence="11 20" id="KW-0808">Transferase</keyword>
<feature type="domain" description="PEP-utilising enzyme mobile" evidence="17">
    <location>
        <begin position="161"/>
        <end position="232"/>
    </location>
</feature>
<evidence type="ECO:0000256" key="1">
    <source>
        <dbReference type="ARBA" id="ARBA00000683"/>
    </source>
</evidence>
<feature type="domain" description="PEP-utilising enzyme C-terminal" evidence="18">
    <location>
        <begin position="263"/>
        <end position="549"/>
    </location>
</feature>
<dbReference type="Gene3D" id="3.20.20.60">
    <property type="entry name" value="Phosphoenolpyruvate-binding domains"/>
    <property type="match status" value="1"/>
</dbReference>
<dbReference type="InterPro" id="IPR018274">
    <property type="entry name" value="PEP_util_AS"/>
</dbReference>
<dbReference type="GO" id="GO:0046872">
    <property type="term" value="F:metal ion binding"/>
    <property type="evidence" value="ECO:0007669"/>
    <property type="project" value="UniProtKB-KW"/>
</dbReference>
<evidence type="ECO:0000259" key="17">
    <source>
        <dbReference type="Pfam" id="PF00391"/>
    </source>
</evidence>
<dbReference type="InterPro" id="IPR008731">
    <property type="entry name" value="PTS_EIN"/>
</dbReference>
<dbReference type="Pfam" id="PF05524">
    <property type="entry name" value="PEP-utilisers_N"/>
    <property type="match status" value="1"/>
</dbReference>
<evidence type="ECO:0000256" key="15">
    <source>
        <dbReference type="ARBA" id="ARBA00022842"/>
    </source>
</evidence>
<evidence type="ECO:0000256" key="8">
    <source>
        <dbReference type="ARBA" id="ARBA00022448"/>
    </source>
</evidence>
<evidence type="ECO:0000256" key="9">
    <source>
        <dbReference type="ARBA" id="ARBA00022490"/>
    </source>
</evidence>
<evidence type="ECO:0000256" key="3">
    <source>
        <dbReference type="ARBA" id="ARBA00002728"/>
    </source>
</evidence>
<dbReference type="GO" id="GO:0008965">
    <property type="term" value="F:phosphoenolpyruvate-protein phosphotransferase activity"/>
    <property type="evidence" value="ECO:0007669"/>
    <property type="project" value="UniProtKB-EC"/>
</dbReference>
<comment type="subcellular location">
    <subcellularLocation>
        <location evidence="4">Cytoplasm</location>
    </subcellularLocation>
</comment>
<evidence type="ECO:0000259" key="19">
    <source>
        <dbReference type="Pfam" id="PF05524"/>
    </source>
</evidence>
<dbReference type="SUPFAM" id="SSF52009">
    <property type="entry name" value="Phosphohistidine domain"/>
    <property type="match status" value="1"/>
</dbReference>
<dbReference type="InterPro" id="IPR006318">
    <property type="entry name" value="PTS_EI-like"/>
</dbReference>
<dbReference type="GO" id="GO:0009401">
    <property type="term" value="P:phosphoenolpyruvate-dependent sugar phosphotransferase system"/>
    <property type="evidence" value="ECO:0007669"/>
    <property type="project" value="UniProtKB-KW"/>
</dbReference>
<evidence type="ECO:0000313" key="20">
    <source>
        <dbReference type="EMBL" id="VAW99355.1"/>
    </source>
</evidence>
<dbReference type="GO" id="GO:0016301">
    <property type="term" value="F:kinase activity"/>
    <property type="evidence" value="ECO:0007669"/>
    <property type="project" value="UniProtKB-KW"/>
</dbReference>
<dbReference type="InterPro" id="IPR008279">
    <property type="entry name" value="PEP-util_enz_mobile_dom"/>
</dbReference>
<protein>
    <recommendedName>
        <fullName evidence="7">Phosphoenolpyruvate-protein phosphotransferase</fullName>
        <ecNumber evidence="6">2.7.3.9</ecNumber>
    </recommendedName>
    <alternativeName>
        <fullName evidence="16">Phosphotransferase system, enzyme I</fullName>
    </alternativeName>
</protein>
<comment type="function">
    <text evidence="3">General (non sugar-specific) component of the phosphoenolpyruvate-dependent sugar phosphotransferase system (sugar PTS). This major carbohydrate active-transport system catalyzes the phosphorylation of incoming sugar substrates concomitantly with their translocation across the cell membrane. Enzyme I transfers the phosphoryl group from phosphoenolpyruvate (PEP) to the phosphoryl carrier protein (HPr).</text>
</comment>
<dbReference type="Pfam" id="PF00391">
    <property type="entry name" value="PEP-utilizers"/>
    <property type="match status" value="1"/>
</dbReference>
<organism evidence="20">
    <name type="scientific">hydrothermal vent metagenome</name>
    <dbReference type="NCBI Taxonomy" id="652676"/>
    <lineage>
        <taxon>unclassified sequences</taxon>
        <taxon>metagenomes</taxon>
        <taxon>ecological metagenomes</taxon>
    </lineage>
</organism>
<dbReference type="PROSITE" id="PS00742">
    <property type="entry name" value="PEP_ENZYMES_2"/>
    <property type="match status" value="1"/>
</dbReference>
<gene>
    <name evidence="20" type="ORF">MNBD_GAMMA22-1506</name>
</gene>
<dbReference type="InterPro" id="IPR036637">
    <property type="entry name" value="Phosphohistidine_dom_sf"/>
</dbReference>